<name>A0AAW3PLE3_9BURK</name>
<proteinExistence type="predicted"/>
<dbReference type="InterPro" id="IPR017740">
    <property type="entry name" value="TssA-like"/>
</dbReference>
<evidence type="ECO:0000313" key="4">
    <source>
        <dbReference type="Proteomes" id="UP000063236"/>
    </source>
</evidence>
<reference evidence="3 4" key="1">
    <citation type="submission" date="2015-11" db="EMBL/GenBank/DDBJ databases">
        <title>Expanding the genomic diversity of Burkholderia species for the development of highly accurate diagnostics.</title>
        <authorList>
            <person name="Sahl J."/>
            <person name="Keim P."/>
            <person name="Wagner D."/>
        </authorList>
    </citation>
    <scope>NUCLEOTIDE SEQUENCE [LARGE SCALE GENOMIC DNA]</scope>
    <source>
        <strain evidence="3 4">MSMB378WGS</strain>
    </source>
</reference>
<dbReference type="Pfam" id="PF06812">
    <property type="entry name" value="ImpA_N"/>
    <property type="match status" value="1"/>
</dbReference>
<dbReference type="PANTHER" id="PTHR37951">
    <property type="entry name" value="CYTOPLASMIC PROTEIN-RELATED"/>
    <property type="match status" value="1"/>
</dbReference>
<evidence type="ECO:0000256" key="1">
    <source>
        <dbReference type="SAM" id="MobiDB-lite"/>
    </source>
</evidence>
<feature type="domain" description="ImpA N-terminal" evidence="2">
    <location>
        <begin position="26"/>
        <end position="151"/>
    </location>
</feature>
<dbReference type="PANTHER" id="PTHR37951:SF1">
    <property type="entry name" value="TYPE VI SECRETION SYSTEM COMPONENT TSSA1"/>
    <property type="match status" value="1"/>
</dbReference>
<gene>
    <name evidence="3" type="ORF">WL88_08885</name>
</gene>
<feature type="region of interest" description="Disordered" evidence="1">
    <location>
        <begin position="1"/>
        <end position="25"/>
    </location>
</feature>
<organism evidence="3 4">
    <name type="scientific">Burkholderia diffusa</name>
    <dbReference type="NCBI Taxonomy" id="488732"/>
    <lineage>
        <taxon>Bacteria</taxon>
        <taxon>Pseudomonadati</taxon>
        <taxon>Pseudomonadota</taxon>
        <taxon>Betaproteobacteria</taxon>
        <taxon>Burkholderiales</taxon>
        <taxon>Burkholderiaceae</taxon>
        <taxon>Burkholderia</taxon>
        <taxon>Burkholderia cepacia complex</taxon>
    </lineage>
</organism>
<dbReference type="RefSeq" id="WP_060187993.1">
    <property type="nucleotide sequence ID" value="NZ_LPJS01000062.1"/>
</dbReference>
<feature type="region of interest" description="Disordered" evidence="1">
    <location>
        <begin position="255"/>
        <end position="305"/>
    </location>
</feature>
<comment type="caution">
    <text evidence="3">The sequence shown here is derived from an EMBL/GenBank/DDBJ whole genome shotgun (WGS) entry which is preliminary data.</text>
</comment>
<evidence type="ECO:0000313" key="3">
    <source>
        <dbReference type="EMBL" id="KWF57639.1"/>
    </source>
</evidence>
<protein>
    <submittedName>
        <fullName evidence="3">Type VI secretion protein ImpA</fullName>
    </submittedName>
</protein>
<accession>A0AAW3PLE3</accession>
<sequence length="367" mass="39502">MSKKQNAKQTAPDHASAKGAAPHDWLAPISDGAPCGPDLEYDHDFVVIFANAAPKQDVQYGAFVGSPDPVNWSEIERDCLRLMARTKDIRVAVLYTRCRTRLGGAAGLAEGVGLLAAWLLAFVEHIHPQSDTGNERDAALDMRMNALQALADPDGLLADVREIVLAKSTLARLQVRDVERAFAIPRSADALAPESVAQQLRDLRARQPAVMSGFDNAIASLDAIDAWSARHLEACRPDLSPLTGLLAKLGVPAETTAPEPIGEPVEAAPPMETPTKHDATETPAAASSDPASVFDAAPARPTSEPVDREAALALIHMARTWFDVHEPSSPIPVLLNRAERFAGKRYAEIVKAIPHDLLVQWEETDDA</sequence>
<evidence type="ECO:0000259" key="2">
    <source>
        <dbReference type="Pfam" id="PF06812"/>
    </source>
</evidence>
<dbReference type="InterPro" id="IPR010657">
    <property type="entry name" value="ImpA_N"/>
</dbReference>
<dbReference type="EMBL" id="LPJV01000014">
    <property type="protein sequence ID" value="KWF57639.1"/>
    <property type="molecule type" value="Genomic_DNA"/>
</dbReference>
<dbReference type="AlphaFoldDB" id="A0AAW3PLE3"/>
<dbReference type="Proteomes" id="UP000063236">
    <property type="component" value="Unassembled WGS sequence"/>
</dbReference>